<dbReference type="AlphaFoldDB" id="A0A0F9DMG3"/>
<protein>
    <submittedName>
        <fullName evidence="1">Uncharacterized protein</fullName>
    </submittedName>
</protein>
<organism evidence="1">
    <name type="scientific">marine sediment metagenome</name>
    <dbReference type="NCBI Taxonomy" id="412755"/>
    <lineage>
        <taxon>unclassified sequences</taxon>
        <taxon>metagenomes</taxon>
        <taxon>ecological metagenomes</taxon>
    </lineage>
</organism>
<sequence length="57" mass="6513">MTERKMPKTIILPRVPSDVDPATQEFLEQLSKVIDKFYRATARELSDHEDRLVAGGL</sequence>
<evidence type="ECO:0000313" key="1">
    <source>
        <dbReference type="EMBL" id="KKL62908.1"/>
    </source>
</evidence>
<name>A0A0F9DMG3_9ZZZZ</name>
<accession>A0A0F9DMG3</accession>
<gene>
    <name evidence="1" type="ORF">LCGC14_2180450</name>
</gene>
<comment type="caution">
    <text evidence="1">The sequence shown here is derived from an EMBL/GenBank/DDBJ whole genome shotgun (WGS) entry which is preliminary data.</text>
</comment>
<reference evidence="1" key="1">
    <citation type="journal article" date="2015" name="Nature">
        <title>Complex archaea that bridge the gap between prokaryotes and eukaryotes.</title>
        <authorList>
            <person name="Spang A."/>
            <person name="Saw J.H."/>
            <person name="Jorgensen S.L."/>
            <person name="Zaremba-Niedzwiedzka K."/>
            <person name="Martijn J."/>
            <person name="Lind A.E."/>
            <person name="van Eijk R."/>
            <person name="Schleper C."/>
            <person name="Guy L."/>
            <person name="Ettema T.J."/>
        </authorList>
    </citation>
    <scope>NUCLEOTIDE SEQUENCE</scope>
</reference>
<dbReference type="EMBL" id="LAZR01028342">
    <property type="protein sequence ID" value="KKL62908.1"/>
    <property type="molecule type" value="Genomic_DNA"/>
</dbReference>
<proteinExistence type="predicted"/>